<dbReference type="SUPFAM" id="SSF56672">
    <property type="entry name" value="DNA/RNA polymerases"/>
    <property type="match status" value="1"/>
</dbReference>
<dbReference type="Pfam" id="PF17917">
    <property type="entry name" value="RT_RNaseH"/>
    <property type="match status" value="1"/>
</dbReference>
<dbReference type="Gene3D" id="3.30.70.270">
    <property type="match status" value="2"/>
</dbReference>
<feature type="region of interest" description="Disordered" evidence="9">
    <location>
        <begin position="47"/>
        <end position="144"/>
    </location>
</feature>
<evidence type="ECO:0000256" key="9">
    <source>
        <dbReference type="SAM" id="MobiDB-lite"/>
    </source>
</evidence>
<dbReference type="CDD" id="cd01647">
    <property type="entry name" value="RT_LTR"/>
    <property type="match status" value="1"/>
</dbReference>
<dbReference type="PANTHER" id="PTHR48475:SF2">
    <property type="entry name" value="RIBONUCLEASE H"/>
    <property type="match status" value="1"/>
</dbReference>
<keyword evidence="4" id="KW-0540">Nuclease</keyword>
<dbReference type="Gene3D" id="3.10.10.10">
    <property type="entry name" value="HIV Type 1 Reverse Transcriptase, subunit A, domain 1"/>
    <property type="match status" value="1"/>
</dbReference>
<accession>A0ABM3RP67</accession>
<dbReference type="Pfam" id="PF00078">
    <property type="entry name" value="RVT_1"/>
    <property type="match status" value="1"/>
</dbReference>
<feature type="region of interest" description="Disordered" evidence="9">
    <location>
        <begin position="1"/>
        <end position="22"/>
    </location>
</feature>
<organism evidence="12 13">
    <name type="scientific">Spinacia oleracea</name>
    <name type="common">Spinach</name>
    <dbReference type="NCBI Taxonomy" id="3562"/>
    <lineage>
        <taxon>Eukaryota</taxon>
        <taxon>Viridiplantae</taxon>
        <taxon>Streptophyta</taxon>
        <taxon>Embryophyta</taxon>
        <taxon>Tracheophyta</taxon>
        <taxon>Spermatophyta</taxon>
        <taxon>Magnoliopsida</taxon>
        <taxon>eudicotyledons</taxon>
        <taxon>Gunneridae</taxon>
        <taxon>Pentapetalae</taxon>
        <taxon>Caryophyllales</taxon>
        <taxon>Chenopodiaceae</taxon>
        <taxon>Chenopodioideae</taxon>
        <taxon>Anserineae</taxon>
        <taxon>Spinacia</taxon>
    </lineage>
</organism>
<evidence type="ECO:0000313" key="13">
    <source>
        <dbReference type="RefSeq" id="XP_056697385.1"/>
    </source>
</evidence>
<evidence type="ECO:0000259" key="10">
    <source>
        <dbReference type="PROSITE" id="PS50878"/>
    </source>
</evidence>
<dbReference type="PROSITE" id="PS50879">
    <property type="entry name" value="RNASE_H_1"/>
    <property type="match status" value="1"/>
</dbReference>
<keyword evidence="5" id="KW-0255">Endonuclease</keyword>
<dbReference type="Gene3D" id="3.30.420.10">
    <property type="entry name" value="Ribonuclease H-like superfamily/Ribonuclease H"/>
    <property type="match status" value="1"/>
</dbReference>
<evidence type="ECO:0000256" key="8">
    <source>
        <dbReference type="ARBA" id="ARBA00023172"/>
    </source>
</evidence>
<dbReference type="InterPro" id="IPR041373">
    <property type="entry name" value="RT_RNaseH"/>
</dbReference>
<evidence type="ECO:0000256" key="2">
    <source>
        <dbReference type="ARBA" id="ARBA00022679"/>
    </source>
</evidence>
<dbReference type="Gene3D" id="2.40.70.10">
    <property type="entry name" value="Acid Proteases"/>
    <property type="match status" value="1"/>
</dbReference>
<feature type="region of interest" description="Disordered" evidence="9">
    <location>
        <begin position="394"/>
        <end position="422"/>
    </location>
</feature>
<dbReference type="Proteomes" id="UP000813463">
    <property type="component" value="Chromosome 4"/>
</dbReference>
<feature type="domain" description="RNase H type-1" evidence="11">
    <location>
        <begin position="878"/>
        <end position="1007"/>
    </location>
</feature>
<gene>
    <name evidence="13" type="primary">LOC130471347</name>
</gene>
<dbReference type="InterPro" id="IPR002156">
    <property type="entry name" value="RNaseH_domain"/>
</dbReference>
<keyword evidence="6" id="KW-0378">Hydrolase</keyword>
<dbReference type="PANTHER" id="PTHR48475">
    <property type="entry name" value="RIBONUCLEASE H"/>
    <property type="match status" value="1"/>
</dbReference>
<evidence type="ECO:0000256" key="1">
    <source>
        <dbReference type="ARBA" id="ARBA00012493"/>
    </source>
</evidence>
<dbReference type="EC" id="2.7.7.49" evidence="1"/>
<evidence type="ECO:0000313" key="12">
    <source>
        <dbReference type="Proteomes" id="UP000813463"/>
    </source>
</evidence>
<sequence length="1087" mass="122193">MAELPTDCGKTKGKSELPARKGVFKHGSNTQCDAAASQPAAVIPVRPLLDGPHGVNPKHDNGRMVEFRSEDSDSPMRRRNLEEASRHVKEVRPGRRTRRILQKKNADRYSLGAPVRQHESVARRKNGCSSEEKRGRRRTSSRGPFKFNTALDEILLAEGPSLGIELSPRRSSTSCPQVPFCAFHNDEGHDTQSCRMLRKILTDRVTEGHLRQYVHLEDAHEGASPTSKYTNERIMVISGGIAAGEPCKEGRQKGPPHLRPAQRNLPSVEISEDDYRRAATPYDDDPLVIEVKVANLKVKRVLVDTGSSSDIISLQCLRKLRHNPGDIEQVYGPLVGFGGSIVRPIGSILPPVSFGVPPVVKEVAISNGRVGSLYGNQQLARDCYLSTLEPTAWGASPKGKEQTKPLASRRKTRKIPTEHNAERRHEPVGALYDVILDLADPSRTVPIGVHPDDPMSAALVQLLQEYKEIFAFTVEEMPGINPAVAVHKLNVDSTVKPVRQKKMNHGEARNLAAAAEVKKLMDADFIRPCQYPDWVANVVLVPKPNKMWRMCVDYTDLNKACPKDSFPLPKIDRLVDSTAGHAMMSFMDAYSGFHQIPLWPEDQEKTSFVTEQGLYCYKVMPFGLKNAPATFQWLINTVFVKQLGRYIEAYIDDMIVKSKQKKDHLDDLRETFETVRTYQMRLNPKKGIEANPDKVQAVIDMMSPRTVKDVQRLTGCLAALGRFLSRAADKCHYYFSTIKKGTQFEWTTQAEAALLRLKEHLHTLPQLVSPLLGEVLYLYLAISEYALSAVLLTEREGTQLPVYFVSHMLQNAELKYPTVENFGFTLFLASKKLRPYFLAHRLVVYTDQPLKRPFTNLEASGRMLNWAIELHAFDISYEPRKWIVHVDGSATQKGSGAGIICESPEGDIYEYTMRFNFQASNNEAEYEALICGIQMSRAAGAADVLVLSDSQLIVSQVKGEYEAKDEAMIRYLEKVRQEAQQLSNFEVKHIPRSENNKADALSKLASSASCDTPRHVFWEVERLQKKCTWFEIWNGTLYKKAFSRPLLRCVTPEKGQEAVLLRNPSEKNVIKTLGEMQTNALPKRLVV</sequence>
<keyword evidence="2" id="KW-0808">Transferase</keyword>
<dbReference type="RefSeq" id="XP_056697385.1">
    <property type="nucleotide sequence ID" value="XM_056841407.1"/>
</dbReference>
<dbReference type="SUPFAM" id="SSF53098">
    <property type="entry name" value="Ribonuclease H-like"/>
    <property type="match status" value="1"/>
</dbReference>
<name>A0ABM3RP67_SPIOL</name>
<reference evidence="13" key="2">
    <citation type="submission" date="2025-08" db="UniProtKB">
        <authorList>
            <consortium name="RefSeq"/>
        </authorList>
    </citation>
    <scope>IDENTIFICATION</scope>
    <source>
        <tissue evidence="13">Leaf</tissue>
    </source>
</reference>
<protein>
    <recommendedName>
        <fullName evidence="1">RNA-directed DNA polymerase</fullName>
        <ecNumber evidence="1">2.7.7.49</ecNumber>
    </recommendedName>
</protein>
<keyword evidence="12" id="KW-1185">Reference proteome</keyword>
<dbReference type="PROSITE" id="PS50878">
    <property type="entry name" value="RT_POL"/>
    <property type="match status" value="1"/>
</dbReference>
<evidence type="ECO:0000259" key="11">
    <source>
        <dbReference type="PROSITE" id="PS50879"/>
    </source>
</evidence>
<keyword evidence="3" id="KW-0548">Nucleotidyltransferase</keyword>
<dbReference type="Pfam" id="PF13456">
    <property type="entry name" value="RVT_3"/>
    <property type="match status" value="1"/>
</dbReference>
<keyword evidence="8" id="KW-0233">DNA recombination</keyword>
<feature type="compositionally biased region" description="Basic and acidic residues" evidence="9">
    <location>
        <begin position="57"/>
        <end position="93"/>
    </location>
</feature>
<dbReference type="InterPro" id="IPR000477">
    <property type="entry name" value="RT_dom"/>
</dbReference>
<dbReference type="InterPro" id="IPR012337">
    <property type="entry name" value="RNaseH-like_sf"/>
</dbReference>
<evidence type="ECO:0000256" key="5">
    <source>
        <dbReference type="ARBA" id="ARBA00022759"/>
    </source>
</evidence>
<dbReference type="InterPro" id="IPR043128">
    <property type="entry name" value="Rev_trsase/Diguanyl_cyclase"/>
</dbReference>
<dbReference type="CDD" id="cd00303">
    <property type="entry name" value="retropepsin_like"/>
    <property type="match status" value="1"/>
</dbReference>
<dbReference type="InterPro" id="IPR036397">
    <property type="entry name" value="RNaseH_sf"/>
</dbReference>
<dbReference type="InterPro" id="IPR021109">
    <property type="entry name" value="Peptidase_aspartic_dom_sf"/>
</dbReference>
<proteinExistence type="predicted"/>
<evidence type="ECO:0000256" key="6">
    <source>
        <dbReference type="ARBA" id="ARBA00022801"/>
    </source>
</evidence>
<feature type="domain" description="Reverse transcriptase" evidence="10">
    <location>
        <begin position="522"/>
        <end position="718"/>
    </location>
</feature>
<evidence type="ECO:0000256" key="3">
    <source>
        <dbReference type="ARBA" id="ARBA00022695"/>
    </source>
</evidence>
<reference evidence="12" key="1">
    <citation type="journal article" date="2021" name="Nat. Commun.">
        <title>Genomic analyses provide insights into spinach domestication and the genetic basis of agronomic traits.</title>
        <authorList>
            <person name="Cai X."/>
            <person name="Sun X."/>
            <person name="Xu C."/>
            <person name="Sun H."/>
            <person name="Wang X."/>
            <person name="Ge C."/>
            <person name="Zhang Z."/>
            <person name="Wang Q."/>
            <person name="Fei Z."/>
            <person name="Jiao C."/>
            <person name="Wang Q."/>
        </authorList>
    </citation>
    <scope>NUCLEOTIDE SEQUENCE [LARGE SCALE GENOMIC DNA]</scope>
    <source>
        <strain evidence="12">cv. Varoflay</strain>
    </source>
</reference>
<feature type="compositionally biased region" description="Basic and acidic residues" evidence="9">
    <location>
        <begin position="9"/>
        <end position="19"/>
    </location>
</feature>
<keyword evidence="7" id="KW-0695">RNA-directed DNA polymerase</keyword>
<dbReference type="CDD" id="cd09279">
    <property type="entry name" value="RNase_HI_like"/>
    <property type="match status" value="1"/>
</dbReference>
<dbReference type="InterPro" id="IPR043502">
    <property type="entry name" value="DNA/RNA_pol_sf"/>
</dbReference>
<evidence type="ECO:0000256" key="4">
    <source>
        <dbReference type="ARBA" id="ARBA00022722"/>
    </source>
</evidence>
<evidence type="ECO:0000256" key="7">
    <source>
        <dbReference type="ARBA" id="ARBA00022918"/>
    </source>
</evidence>
<dbReference type="GeneID" id="130471347"/>